<feature type="compositionally biased region" description="Low complexity" evidence="1">
    <location>
        <begin position="84"/>
        <end position="98"/>
    </location>
</feature>
<sequence length="113" mass="11795">MIRQRGEPNSAPRPDSTHVFRTSNAAGASASTKPSPDIAVDWTIGSIGAASRRFNKTNAASHATGRQYETVAGEGLHRQRRAARPSPTRAPGRAASRAYRGPVGVHGGPSAVP</sequence>
<proteinExistence type="predicted"/>
<gene>
    <name evidence="2" type="ORF">WS71_23705</name>
</gene>
<name>A0A1B4G2S4_9BURK</name>
<dbReference type="EMBL" id="CP013389">
    <property type="protein sequence ID" value="AOJ10227.1"/>
    <property type="molecule type" value="Genomic_DNA"/>
</dbReference>
<accession>A0A1B4G2S4</accession>
<organism evidence="2 3">
    <name type="scientific">Burkholderia mayonis</name>
    <dbReference type="NCBI Taxonomy" id="1385591"/>
    <lineage>
        <taxon>Bacteria</taxon>
        <taxon>Pseudomonadati</taxon>
        <taxon>Pseudomonadota</taxon>
        <taxon>Betaproteobacteria</taxon>
        <taxon>Burkholderiales</taxon>
        <taxon>Burkholderiaceae</taxon>
        <taxon>Burkholderia</taxon>
        <taxon>pseudomallei group</taxon>
    </lineage>
</organism>
<feature type="region of interest" description="Disordered" evidence="1">
    <location>
        <begin position="1"/>
        <end position="39"/>
    </location>
</feature>
<evidence type="ECO:0000313" key="3">
    <source>
        <dbReference type="Proteomes" id="UP000067711"/>
    </source>
</evidence>
<dbReference type="Proteomes" id="UP000067711">
    <property type="component" value="Chromosome 1"/>
</dbReference>
<evidence type="ECO:0000313" key="2">
    <source>
        <dbReference type="EMBL" id="AOJ10227.1"/>
    </source>
</evidence>
<evidence type="ECO:0000256" key="1">
    <source>
        <dbReference type="SAM" id="MobiDB-lite"/>
    </source>
</evidence>
<reference evidence="2 3" key="1">
    <citation type="submission" date="2015-12" db="EMBL/GenBank/DDBJ databases">
        <title>Diversity of Burkholderia near neighbor genomes.</title>
        <authorList>
            <person name="Sahl J."/>
            <person name="Wagner D."/>
            <person name="Keim P."/>
        </authorList>
    </citation>
    <scope>NUCLEOTIDE SEQUENCE [LARGE SCALE GENOMIC DNA]</scope>
    <source>
        <strain evidence="2 3">BDU8</strain>
    </source>
</reference>
<feature type="region of interest" description="Disordered" evidence="1">
    <location>
        <begin position="57"/>
        <end position="113"/>
    </location>
</feature>
<protein>
    <submittedName>
        <fullName evidence="2">Uncharacterized protein</fullName>
    </submittedName>
</protein>
<feature type="compositionally biased region" description="Polar residues" evidence="1">
    <location>
        <begin position="19"/>
        <end position="34"/>
    </location>
</feature>
<dbReference type="AlphaFoldDB" id="A0A1B4G2S4"/>